<keyword evidence="6" id="KW-0143">Chaperone</keyword>
<dbReference type="AlphaFoldDB" id="A0A5B8XYV8"/>
<dbReference type="RefSeq" id="WP_146962292.1">
    <property type="nucleotide sequence ID" value="NZ_CP042467.1"/>
</dbReference>
<sequence>MQATVENGKVVFIHFTLTNQEGEELDSTHGDEPLFYLHGADNIVPGLEQALEGKQVGDKVQAVVAPEDGYGERSEAPPQRVSKDEFPDDMEVLPGMPLHAETDDGFITVWVTDVTADWVEIDTNHPLAGETLHFDVEIVRVRDAHKDELEHGHPHGPEGTEGHHHH</sequence>
<dbReference type="PANTHER" id="PTHR47861:SF3">
    <property type="entry name" value="FKBP-TYPE PEPTIDYL-PROLYL CIS-TRANS ISOMERASE SLYD"/>
    <property type="match status" value="1"/>
</dbReference>
<evidence type="ECO:0000313" key="13">
    <source>
        <dbReference type="EMBL" id="QED29163.1"/>
    </source>
</evidence>
<evidence type="ECO:0000256" key="11">
    <source>
        <dbReference type="SAM" id="MobiDB-lite"/>
    </source>
</evidence>
<dbReference type="InterPro" id="IPR001179">
    <property type="entry name" value="PPIase_FKBP_dom"/>
</dbReference>
<name>A0A5B8XYV8_9DELT</name>
<keyword evidence="4" id="KW-0963">Cytoplasm</keyword>
<evidence type="ECO:0000256" key="4">
    <source>
        <dbReference type="ARBA" id="ARBA00022490"/>
    </source>
</evidence>
<dbReference type="Proteomes" id="UP000321595">
    <property type="component" value="Chromosome"/>
</dbReference>
<evidence type="ECO:0000259" key="12">
    <source>
        <dbReference type="PROSITE" id="PS50059"/>
    </source>
</evidence>
<dbReference type="Gene3D" id="3.10.50.40">
    <property type="match status" value="1"/>
</dbReference>
<comment type="subcellular location">
    <subcellularLocation>
        <location evidence="2">Cytoplasm</location>
    </subcellularLocation>
</comment>
<protein>
    <recommendedName>
        <fullName evidence="10">Peptidyl-prolyl cis-trans isomerase</fullName>
        <ecNumber evidence="10">5.2.1.8</ecNumber>
    </recommendedName>
</protein>
<evidence type="ECO:0000256" key="5">
    <source>
        <dbReference type="ARBA" id="ARBA00023110"/>
    </source>
</evidence>
<feature type="compositionally biased region" description="Basic and acidic residues" evidence="11">
    <location>
        <begin position="70"/>
        <end position="85"/>
    </location>
</feature>
<dbReference type="EMBL" id="CP042467">
    <property type="protein sequence ID" value="QED29163.1"/>
    <property type="molecule type" value="Genomic_DNA"/>
</dbReference>
<dbReference type="OrthoDB" id="9808891at2"/>
<evidence type="ECO:0000256" key="6">
    <source>
        <dbReference type="ARBA" id="ARBA00023186"/>
    </source>
</evidence>
<organism evidence="13 14">
    <name type="scientific">Microvenator marinus</name>
    <dbReference type="NCBI Taxonomy" id="2600177"/>
    <lineage>
        <taxon>Bacteria</taxon>
        <taxon>Deltaproteobacteria</taxon>
        <taxon>Bradymonadales</taxon>
        <taxon>Microvenatoraceae</taxon>
        <taxon>Microvenator</taxon>
    </lineage>
</organism>
<feature type="region of interest" description="Disordered" evidence="11">
    <location>
        <begin position="67"/>
        <end position="86"/>
    </location>
</feature>
<comment type="catalytic activity">
    <reaction evidence="1 9 10">
        <text>[protein]-peptidylproline (omega=180) = [protein]-peptidylproline (omega=0)</text>
        <dbReference type="Rhea" id="RHEA:16237"/>
        <dbReference type="Rhea" id="RHEA-COMP:10747"/>
        <dbReference type="Rhea" id="RHEA-COMP:10748"/>
        <dbReference type="ChEBI" id="CHEBI:83833"/>
        <dbReference type="ChEBI" id="CHEBI:83834"/>
        <dbReference type="EC" id="5.2.1.8"/>
    </reaction>
</comment>
<comment type="function">
    <text evidence="8">Also involved in hydrogenase metallocenter assembly, probably by participating in the nickel insertion step. This function in hydrogenase biosynthesis requires chaperone activity and the presence of the metal-binding domain, but not PPIase activity.</text>
</comment>
<dbReference type="GO" id="GO:0005737">
    <property type="term" value="C:cytoplasm"/>
    <property type="evidence" value="ECO:0007669"/>
    <property type="project" value="UniProtKB-SubCell"/>
</dbReference>
<evidence type="ECO:0000256" key="9">
    <source>
        <dbReference type="PROSITE-ProRule" id="PRU00277"/>
    </source>
</evidence>
<dbReference type="GO" id="GO:0003755">
    <property type="term" value="F:peptidyl-prolyl cis-trans isomerase activity"/>
    <property type="evidence" value="ECO:0007669"/>
    <property type="project" value="UniProtKB-UniRule"/>
</dbReference>
<keyword evidence="5 9" id="KW-0697">Rotamase</keyword>
<gene>
    <name evidence="13" type="ORF">FRD01_18335</name>
</gene>
<reference evidence="13 14" key="1">
    <citation type="submission" date="2019-08" db="EMBL/GenBank/DDBJ databases">
        <authorList>
            <person name="Liang Q."/>
        </authorList>
    </citation>
    <scope>NUCLEOTIDE SEQUENCE [LARGE SCALE GENOMIC DNA]</scope>
    <source>
        <strain evidence="13 14">V1718</strain>
    </source>
</reference>
<comment type="similarity">
    <text evidence="3 10">Belongs to the FKBP-type PPIase family.</text>
</comment>
<dbReference type="PANTHER" id="PTHR47861">
    <property type="entry name" value="FKBP-TYPE PEPTIDYL-PROLYL CIS-TRANS ISOMERASE SLYD"/>
    <property type="match status" value="1"/>
</dbReference>
<evidence type="ECO:0000256" key="1">
    <source>
        <dbReference type="ARBA" id="ARBA00000971"/>
    </source>
</evidence>
<dbReference type="PROSITE" id="PS50059">
    <property type="entry name" value="FKBP_PPIASE"/>
    <property type="match status" value="1"/>
</dbReference>
<evidence type="ECO:0000256" key="8">
    <source>
        <dbReference type="ARBA" id="ARBA00037071"/>
    </source>
</evidence>
<feature type="domain" description="PPIase FKBP-type" evidence="12">
    <location>
        <begin position="8"/>
        <end position="78"/>
    </location>
</feature>
<dbReference type="EC" id="5.2.1.8" evidence="10"/>
<dbReference type="KEGG" id="bbae:FRD01_18335"/>
<evidence type="ECO:0000256" key="7">
    <source>
        <dbReference type="ARBA" id="ARBA00023235"/>
    </source>
</evidence>
<keyword evidence="7 9" id="KW-0413">Isomerase</keyword>
<evidence type="ECO:0000256" key="3">
    <source>
        <dbReference type="ARBA" id="ARBA00006577"/>
    </source>
</evidence>
<evidence type="ECO:0000313" key="14">
    <source>
        <dbReference type="Proteomes" id="UP000321595"/>
    </source>
</evidence>
<proteinExistence type="inferred from homology"/>
<dbReference type="GO" id="GO:0042026">
    <property type="term" value="P:protein refolding"/>
    <property type="evidence" value="ECO:0007669"/>
    <property type="project" value="UniProtKB-ARBA"/>
</dbReference>
<dbReference type="InterPro" id="IPR046357">
    <property type="entry name" value="PPIase_dom_sf"/>
</dbReference>
<dbReference type="Pfam" id="PF00254">
    <property type="entry name" value="FKBP_C"/>
    <property type="match status" value="1"/>
</dbReference>
<accession>A0A5B8XYV8</accession>
<evidence type="ECO:0000256" key="2">
    <source>
        <dbReference type="ARBA" id="ARBA00004496"/>
    </source>
</evidence>
<evidence type="ECO:0000256" key="10">
    <source>
        <dbReference type="RuleBase" id="RU003915"/>
    </source>
</evidence>
<keyword evidence="14" id="KW-1185">Reference proteome</keyword>
<dbReference type="SUPFAM" id="SSF54534">
    <property type="entry name" value="FKBP-like"/>
    <property type="match status" value="1"/>
</dbReference>